<name>A0A8K0I916_COCNU</name>
<keyword evidence="1" id="KW-0175">Coiled coil</keyword>
<comment type="caution">
    <text evidence="3">The sequence shown here is derived from an EMBL/GenBank/DDBJ whole genome shotgun (WGS) entry which is preliminary data.</text>
</comment>
<feature type="compositionally biased region" description="Basic and acidic residues" evidence="2">
    <location>
        <begin position="93"/>
        <end position="105"/>
    </location>
</feature>
<evidence type="ECO:0000256" key="1">
    <source>
        <dbReference type="SAM" id="Coils"/>
    </source>
</evidence>
<dbReference type="EMBL" id="CM017876">
    <property type="protein sequence ID" value="KAG1342379.1"/>
    <property type="molecule type" value="Genomic_DNA"/>
</dbReference>
<evidence type="ECO:0000313" key="4">
    <source>
        <dbReference type="Proteomes" id="UP000797356"/>
    </source>
</evidence>
<gene>
    <name evidence="3" type="ORF">COCNU_05G006080</name>
</gene>
<sequence length="235" mass="25149">MLVHLQDGTDAMERLTKGLYAQKKRKGVAPGGSSKRTKVGDLSFEVLDVPATALEVVPGVEVPSITEGSVRGAGSQPPASLSLPIGGSMSKPPTERERGDGDDKKKKVAIVKVACKAHSGGSSNSDNDDLGVDPFGNPNIIQDLTDKFALSGERKVAEAECLVEEKAEENENLRKALRKEELILVGLKAALAPDEEKKKEAKIKIAELEVKMSKSILEAVARAMEEFRASSKMKD</sequence>
<organism evidence="3 4">
    <name type="scientific">Cocos nucifera</name>
    <name type="common">Coconut palm</name>
    <dbReference type="NCBI Taxonomy" id="13894"/>
    <lineage>
        <taxon>Eukaryota</taxon>
        <taxon>Viridiplantae</taxon>
        <taxon>Streptophyta</taxon>
        <taxon>Embryophyta</taxon>
        <taxon>Tracheophyta</taxon>
        <taxon>Spermatophyta</taxon>
        <taxon>Magnoliopsida</taxon>
        <taxon>Liliopsida</taxon>
        <taxon>Arecaceae</taxon>
        <taxon>Arecoideae</taxon>
        <taxon>Cocoseae</taxon>
        <taxon>Attaleinae</taxon>
        <taxon>Cocos</taxon>
    </lineage>
</organism>
<evidence type="ECO:0000313" key="3">
    <source>
        <dbReference type="EMBL" id="KAG1342379.1"/>
    </source>
</evidence>
<dbReference type="Proteomes" id="UP000797356">
    <property type="component" value="Chromosome 5"/>
</dbReference>
<accession>A0A8K0I916</accession>
<protein>
    <submittedName>
        <fullName evidence="3">Uncharacterized protein</fullName>
    </submittedName>
</protein>
<feature type="coiled-coil region" evidence="1">
    <location>
        <begin position="156"/>
        <end position="218"/>
    </location>
</feature>
<evidence type="ECO:0000256" key="2">
    <source>
        <dbReference type="SAM" id="MobiDB-lite"/>
    </source>
</evidence>
<feature type="region of interest" description="Disordered" evidence="2">
    <location>
        <begin position="67"/>
        <end position="105"/>
    </location>
</feature>
<reference evidence="3" key="1">
    <citation type="journal article" date="2017" name="Gigascience">
        <title>The genome draft of coconut (Cocos nucifera).</title>
        <authorList>
            <person name="Xiao Y."/>
            <person name="Xu P."/>
            <person name="Fan H."/>
            <person name="Baudouin L."/>
            <person name="Xia W."/>
            <person name="Bocs S."/>
            <person name="Xu J."/>
            <person name="Li Q."/>
            <person name="Guo A."/>
            <person name="Zhou L."/>
            <person name="Li J."/>
            <person name="Wu Y."/>
            <person name="Ma Z."/>
            <person name="Armero A."/>
            <person name="Issali A.E."/>
            <person name="Liu N."/>
            <person name="Peng M."/>
            <person name="Yang Y."/>
        </authorList>
    </citation>
    <scope>NUCLEOTIDE SEQUENCE</scope>
    <source>
        <tissue evidence="3">Spear leaf of Hainan Tall coconut</tissue>
    </source>
</reference>
<keyword evidence="4" id="KW-1185">Reference proteome</keyword>
<reference evidence="3" key="2">
    <citation type="submission" date="2019-07" db="EMBL/GenBank/DDBJ databases">
        <authorList>
            <person name="Yang Y."/>
            <person name="Bocs S."/>
            <person name="Baudouin L."/>
        </authorList>
    </citation>
    <scope>NUCLEOTIDE SEQUENCE</scope>
    <source>
        <tissue evidence="3">Spear leaf of Hainan Tall coconut</tissue>
    </source>
</reference>
<proteinExistence type="predicted"/>
<dbReference type="AlphaFoldDB" id="A0A8K0I916"/>